<organism evidence="7 8">
    <name type="scientific">Fibrisoma montanum</name>
    <dbReference type="NCBI Taxonomy" id="2305895"/>
    <lineage>
        <taxon>Bacteria</taxon>
        <taxon>Pseudomonadati</taxon>
        <taxon>Bacteroidota</taxon>
        <taxon>Cytophagia</taxon>
        <taxon>Cytophagales</taxon>
        <taxon>Spirosomataceae</taxon>
        <taxon>Fibrisoma</taxon>
    </lineage>
</organism>
<keyword evidence="5" id="KW-0998">Cell outer membrane</keyword>
<keyword evidence="8" id="KW-1185">Reference proteome</keyword>
<dbReference type="PANTHER" id="PTHR30026:SF20">
    <property type="entry name" value="OUTER MEMBRANE PROTEIN TOLC"/>
    <property type="match status" value="1"/>
</dbReference>
<accession>A0A418M684</accession>
<dbReference type="OrthoDB" id="976750at2"/>
<feature type="coiled-coil region" evidence="6">
    <location>
        <begin position="155"/>
        <end position="206"/>
    </location>
</feature>
<dbReference type="GO" id="GO:0015562">
    <property type="term" value="F:efflux transmembrane transporter activity"/>
    <property type="evidence" value="ECO:0007669"/>
    <property type="project" value="InterPro"/>
</dbReference>
<name>A0A418M684_9BACT</name>
<dbReference type="GO" id="GO:1990281">
    <property type="term" value="C:efflux pump complex"/>
    <property type="evidence" value="ECO:0007669"/>
    <property type="project" value="TreeGrafter"/>
</dbReference>
<evidence type="ECO:0000313" key="8">
    <source>
        <dbReference type="Proteomes" id="UP000283523"/>
    </source>
</evidence>
<comment type="caution">
    <text evidence="7">The sequence shown here is derived from an EMBL/GenBank/DDBJ whole genome shotgun (WGS) entry which is preliminary data.</text>
</comment>
<dbReference type="RefSeq" id="WP_119669224.1">
    <property type="nucleotide sequence ID" value="NZ_QXED01000005.1"/>
</dbReference>
<keyword evidence="6" id="KW-0175">Coiled coil</keyword>
<proteinExistence type="predicted"/>
<dbReference type="Proteomes" id="UP000283523">
    <property type="component" value="Unassembled WGS sequence"/>
</dbReference>
<dbReference type="GO" id="GO:0009279">
    <property type="term" value="C:cell outer membrane"/>
    <property type="evidence" value="ECO:0007669"/>
    <property type="project" value="UniProtKB-SubCell"/>
</dbReference>
<reference evidence="7 8" key="1">
    <citation type="submission" date="2018-08" db="EMBL/GenBank/DDBJ databases">
        <title>Fibrisoma montanum sp. nov., isolated from Danxia mountain soil.</title>
        <authorList>
            <person name="Huang Y."/>
        </authorList>
    </citation>
    <scope>NUCLEOTIDE SEQUENCE [LARGE SCALE GENOMIC DNA]</scope>
    <source>
        <strain evidence="7 8">HYT19</strain>
    </source>
</reference>
<dbReference type="InterPro" id="IPR051906">
    <property type="entry name" value="TolC-like"/>
</dbReference>
<evidence type="ECO:0000313" key="7">
    <source>
        <dbReference type="EMBL" id="RIV21430.1"/>
    </source>
</evidence>
<dbReference type="SUPFAM" id="SSF56954">
    <property type="entry name" value="Outer membrane efflux proteins (OEP)"/>
    <property type="match status" value="1"/>
</dbReference>
<dbReference type="GO" id="GO:0015288">
    <property type="term" value="F:porin activity"/>
    <property type="evidence" value="ECO:0007669"/>
    <property type="project" value="TreeGrafter"/>
</dbReference>
<keyword evidence="3" id="KW-0812">Transmembrane</keyword>
<dbReference type="Gene3D" id="1.20.1600.10">
    <property type="entry name" value="Outer membrane efflux proteins (OEP)"/>
    <property type="match status" value="1"/>
</dbReference>
<dbReference type="EMBL" id="QXED01000005">
    <property type="protein sequence ID" value="RIV21430.1"/>
    <property type="molecule type" value="Genomic_DNA"/>
</dbReference>
<dbReference type="PANTHER" id="PTHR30026">
    <property type="entry name" value="OUTER MEMBRANE PROTEIN TOLC"/>
    <property type="match status" value="1"/>
</dbReference>
<evidence type="ECO:0000256" key="4">
    <source>
        <dbReference type="ARBA" id="ARBA00023136"/>
    </source>
</evidence>
<sequence length="421" mass="47259">MKAYVTGFLWLLGLPLAGQPTLTLRQCYEAARANYPLLRQSAILEQTKNLAIATLNTNRQLPQVAVNGQASWQSDVTRLPIELPNVAVPVLSKDQYKLTLDASYLLYDGNLTRLQTDVQRAGTVAAQQQIEVELNRLKDQVNGFFLTALLTDENLRLTQTLMTDLRNRIEKLQASVRFGTAAQMNVDGLQAEVLRAQQRLADLTATRRGLRDALQILTNLTITDSTELVVAEPPVQPVANLPLNRPELALYQSQRSLYDAQLRLADNRLKPRFSLFAQGGFGRPALNFLDNTFKGFFIGGLRLNWNLSAAYTLGNERQTLRLNQQTIDVQQATFEKNLALQLRQQQTDIDRLQSQLDQDAAIVALRSRVRQAAAVQLDNGVIAARDYTTELNNENQALLNQKLHELQLLQARIQYQTLTGN</sequence>
<dbReference type="AlphaFoldDB" id="A0A418M684"/>
<evidence type="ECO:0000256" key="6">
    <source>
        <dbReference type="SAM" id="Coils"/>
    </source>
</evidence>
<evidence type="ECO:0000256" key="2">
    <source>
        <dbReference type="ARBA" id="ARBA00022452"/>
    </source>
</evidence>
<evidence type="ECO:0000256" key="1">
    <source>
        <dbReference type="ARBA" id="ARBA00004442"/>
    </source>
</evidence>
<evidence type="ECO:0000256" key="5">
    <source>
        <dbReference type="ARBA" id="ARBA00023237"/>
    </source>
</evidence>
<keyword evidence="4" id="KW-0472">Membrane</keyword>
<evidence type="ECO:0000256" key="3">
    <source>
        <dbReference type="ARBA" id="ARBA00022692"/>
    </source>
</evidence>
<protein>
    <submittedName>
        <fullName evidence="7">TolC family protein</fullName>
    </submittedName>
</protein>
<comment type="subcellular location">
    <subcellularLocation>
        <location evidence="1">Cell outer membrane</location>
    </subcellularLocation>
</comment>
<keyword evidence="2" id="KW-1134">Transmembrane beta strand</keyword>
<gene>
    <name evidence="7" type="ORF">DYU11_18665</name>
</gene>